<gene>
    <name evidence="2" type="ORF">V3I05_02315</name>
</gene>
<sequence length="110" mass="12821">MELKDLILETLNELSQPNENSMDLQKNISIHTTPISTPAYPQNIPNIPKTNESLREEYEFLEMLQERLLVLFEGLNAPQNHNLQTKLSLTINFLEYQLSIIAERLNDLRK</sequence>
<evidence type="ECO:0000259" key="1">
    <source>
        <dbReference type="Pfam" id="PF21862"/>
    </source>
</evidence>
<evidence type="ECO:0000313" key="3">
    <source>
        <dbReference type="Proteomes" id="UP001434737"/>
    </source>
</evidence>
<reference evidence="2 3" key="1">
    <citation type="submission" date="2024-02" db="EMBL/GenBank/DDBJ databases">
        <title>Genome and pathogenicity analysis of Helicobacter mastomyrinus isolated from mice.</title>
        <authorList>
            <person name="Zhu L."/>
        </authorList>
    </citation>
    <scope>NUCLEOTIDE SEQUENCE [LARGE SCALE GENOMIC DNA]</scope>
    <source>
        <strain evidence="2 3">Hm-17</strain>
    </source>
</reference>
<proteinExistence type="predicted"/>
<evidence type="ECO:0000313" key="2">
    <source>
        <dbReference type="EMBL" id="XAM18534.1"/>
    </source>
</evidence>
<keyword evidence="3" id="KW-1185">Reference proteome</keyword>
<dbReference type="Proteomes" id="UP001434737">
    <property type="component" value="Chromosome"/>
</dbReference>
<protein>
    <recommendedName>
        <fullName evidence="1">Campylobacter invasion antigen D C-terminal domain-containing protein</fullName>
    </recommendedName>
</protein>
<name>A0ABZ3F7Z4_9HELI</name>
<dbReference type="EMBL" id="CP145316">
    <property type="protein sequence ID" value="XAM18534.1"/>
    <property type="molecule type" value="Genomic_DNA"/>
</dbReference>
<dbReference type="Pfam" id="PF21862">
    <property type="entry name" value="CiaD"/>
    <property type="match status" value="1"/>
</dbReference>
<accession>A0ABZ3F7Z4</accession>
<feature type="domain" description="Campylobacter invasion antigen D C-terminal" evidence="1">
    <location>
        <begin position="55"/>
        <end position="106"/>
    </location>
</feature>
<organism evidence="2 3">
    <name type="scientific">Helicobacter mastomyrinus</name>
    <dbReference type="NCBI Taxonomy" id="287948"/>
    <lineage>
        <taxon>Bacteria</taxon>
        <taxon>Pseudomonadati</taxon>
        <taxon>Campylobacterota</taxon>
        <taxon>Epsilonproteobacteria</taxon>
        <taxon>Campylobacterales</taxon>
        <taxon>Helicobacteraceae</taxon>
        <taxon>Helicobacter</taxon>
    </lineage>
</organism>
<dbReference type="RefSeq" id="WP_295699907.1">
    <property type="nucleotide sequence ID" value="NZ_CP145316.1"/>
</dbReference>
<dbReference type="InterPro" id="IPR054057">
    <property type="entry name" value="CiaD_C"/>
</dbReference>